<comment type="caution">
    <text evidence="1">The sequence shown here is derived from an EMBL/GenBank/DDBJ whole genome shotgun (WGS) entry which is preliminary data.</text>
</comment>
<proteinExistence type="predicted"/>
<name>A0A645GSY9_9ZZZZ</name>
<reference evidence="1" key="1">
    <citation type="submission" date="2019-08" db="EMBL/GenBank/DDBJ databases">
        <authorList>
            <person name="Kucharzyk K."/>
            <person name="Murdoch R.W."/>
            <person name="Higgins S."/>
            <person name="Loffler F."/>
        </authorList>
    </citation>
    <scope>NUCLEOTIDE SEQUENCE</scope>
</reference>
<dbReference type="EMBL" id="VSSQ01080741">
    <property type="protein sequence ID" value="MPN29865.1"/>
    <property type="molecule type" value="Genomic_DNA"/>
</dbReference>
<gene>
    <name evidence="1" type="ORF">SDC9_177318</name>
</gene>
<organism evidence="1">
    <name type="scientific">bioreactor metagenome</name>
    <dbReference type="NCBI Taxonomy" id="1076179"/>
    <lineage>
        <taxon>unclassified sequences</taxon>
        <taxon>metagenomes</taxon>
        <taxon>ecological metagenomes</taxon>
    </lineage>
</organism>
<protein>
    <submittedName>
        <fullName evidence="1">Uncharacterized protein</fullName>
    </submittedName>
</protein>
<evidence type="ECO:0000313" key="1">
    <source>
        <dbReference type="EMBL" id="MPN29865.1"/>
    </source>
</evidence>
<dbReference type="AlphaFoldDB" id="A0A645GSY9"/>
<accession>A0A645GSY9</accession>
<sequence>MPIADGIAGFLLDGADVFDDCNQIGILRITTRTVVVVAFPGYVSNGA</sequence>